<organism evidence="2 3">
    <name type="scientific">Heyndrickxia camelliae</name>
    <dbReference type="NCBI Taxonomy" id="1707093"/>
    <lineage>
        <taxon>Bacteria</taxon>
        <taxon>Bacillati</taxon>
        <taxon>Bacillota</taxon>
        <taxon>Bacilli</taxon>
        <taxon>Bacillales</taxon>
        <taxon>Bacillaceae</taxon>
        <taxon>Heyndrickxia</taxon>
    </lineage>
</organism>
<dbReference type="InterPro" id="IPR036286">
    <property type="entry name" value="LexA/Signal_pep-like_sf"/>
</dbReference>
<protein>
    <submittedName>
        <fullName evidence="2">XRE family transcriptional regulator</fullName>
    </submittedName>
</protein>
<accession>A0A2N3LDW4</accession>
<feature type="domain" description="HTH cro/C1-type" evidence="1">
    <location>
        <begin position="15"/>
        <end position="69"/>
    </location>
</feature>
<name>A0A2N3LDW4_9BACI</name>
<keyword evidence="3" id="KW-1185">Reference proteome</keyword>
<evidence type="ECO:0000313" key="3">
    <source>
        <dbReference type="Proteomes" id="UP000233440"/>
    </source>
</evidence>
<proteinExistence type="predicted"/>
<dbReference type="PANTHER" id="PTHR33516">
    <property type="entry name" value="LEXA REPRESSOR"/>
    <property type="match status" value="1"/>
</dbReference>
<dbReference type="SUPFAM" id="SSF47413">
    <property type="entry name" value="lambda repressor-like DNA-binding domains"/>
    <property type="match status" value="1"/>
</dbReference>
<gene>
    <name evidence="2" type="ORF">CWO92_22225</name>
</gene>
<comment type="caution">
    <text evidence="2">The sequence shown here is derived from an EMBL/GenBank/DDBJ whole genome shotgun (WGS) entry which is preliminary data.</text>
</comment>
<dbReference type="Gene3D" id="1.10.260.40">
    <property type="entry name" value="lambda repressor-like DNA-binding domains"/>
    <property type="match status" value="1"/>
</dbReference>
<dbReference type="InterPro" id="IPR001387">
    <property type="entry name" value="Cro/C1-type_HTH"/>
</dbReference>
<dbReference type="Pfam" id="PF00717">
    <property type="entry name" value="Peptidase_S24"/>
    <property type="match status" value="1"/>
</dbReference>
<dbReference type="CDD" id="cd06529">
    <property type="entry name" value="S24_LexA-like"/>
    <property type="match status" value="1"/>
</dbReference>
<evidence type="ECO:0000313" key="2">
    <source>
        <dbReference type="EMBL" id="PKR82801.1"/>
    </source>
</evidence>
<dbReference type="SUPFAM" id="SSF51306">
    <property type="entry name" value="LexA/Signal peptidase"/>
    <property type="match status" value="1"/>
</dbReference>
<dbReference type="InterPro" id="IPR039418">
    <property type="entry name" value="LexA-like"/>
</dbReference>
<dbReference type="SMART" id="SM00530">
    <property type="entry name" value="HTH_XRE"/>
    <property type="match status" value="1"/>
</dbReference>
<reference evidence="2 3" key="1">
    <citation type="submission" date="2017-11" db="EMBL/GenBank/DDBJ databases">
        <title>Bacillus camelliae sp. nov., isolated from pu'er tea.</title>
        <authorList>
            <person name="Niu L."/>
        </authorList>
    </citation>
    <scope>NUCLEOTIDE SEQUENCE [LARGE SCALE GENOMIC DNA]</scope>
    <source>
        <strain evidence="2 3">7578-1</strain>
    </source>
</reference>
<dbReference type="Proteomes" id="UP000233440">
    <property type="component" value="Unassembled WGS sequence"/>
</dbReference>
<dbReference type="PANTHER" id="PTHR33516:SF2">
    <property type="entry name" value="LEXA REPRESSOR-RELATED"/>
    <property type="match status" value="1"/>
</dbReference>
<evidence type="ECO:0000259" key="1">
    <source>
        <dbReference type="PROSITE" id="PS50943"/>
    </source>
</evidence>
<dbReference type="OrthoDB" id="194368at2"/>
<dbReference type="EMBL" id="PIQO01000027">
    <property type="protein sequence ID" value="PKR82801.1"/>
    <property type="molecule type" value="Genomic_DNA"/>
</dbReference>
<dbReference type="Pfam" id="PF01381">
    <property type="entry name" value="HTH_3"/>
    <property type="match status" value="1"/>
</dbReference>
<dbReference type="CDD" id="cd00093">
    <property type="entry name" value="HTH_XRE"/>
    <property type="match status" value="1"/>
</dbReference>
<dbReference type="InterPro" id="IPR015927">
    <property type="entry name" value="Peptidase_S24_S26A/B/C"/>
</dbReference>
<dbReference type="GO" id="GO:0003677">
    <property type="term" value="F:DNA binding"/>
    <property type="evidence" value="ECO:0007669"/>
    <property type="project" value="InterPro"/>
</dbReference>
<sequence length="210" mass="23517">MNDSQKLKNVMSQNLKKHLKRTGKTQTDLAKDLNFPEMTVSNWINAKTYPRIDKIQLMANYFGISRSDLTEEKPENIYTTNPQLVSIPILGTIACGEPIYVSENFSGYRYESAELTPSGNTYYLEAKGNSMEPTIPNGALVLIREQSDVENGEIAAVLLNGDTEATLKRIKKQDGFIILMPDNPTYEPIIVSELNPARIIGKAIRFTVDL</sequence>
<dbReference type="InterPro" id="IPR010982">
    <property type="entry name" value="Lambda_DNA-bd_dom_sf"/>
</dbReference>
<dbReference type="InterPro" id="IPR050077">
    <property type="entry name" value="LexA_repressor"/>
</dbReference>
<dbReference type="RefSeq" id="WP_101356400.1">
    <property type="nucleotide sequence ID" value="NZ_PIQO01000027.1"/>
</dbReference>
<dbReference type="PROSITE" id="PS50943">
    <property type="entry name" value="HTH_CROC1"/>
    <property type="match status" value="1"/>
</dbReference>
<dbReference type="AlphaFoldDB" id="A0A2N3LDW4"/>
<dbReference type="Gene3D" id="2.10.109.10">
    <property type="entry name" value="Umud Fragment, subunit A"/>
    <property type="match status" value="1"/>
</dbReference>